<reference evidence="1 2" key="1">
    <citation type="submission" date="2015-09" db="EMBL/GenBank/DDBJ databases">
        <authorList>
            <person name="Jackson K.R."/>
            <person name="Lunt B.L."/>
            <person name="Fisher J.N.B."/>
            <person name="Gardner A.V."/>
            <person name="Bailey M.E."/>
            <person name="Deus L.M."/>
            <person name="Earl A.S."/>
            <person name="Gibby P.D."/>
            <person name="Hartmann K.A."/>
            <person name="Liu J.E."/>
            <person name="Manci A.M."/>
            <person name="Nielsen D.A."/>
            <person name="Solomon M.B."/>
            <person name="Breakwell D.P."/>
            <person name="Burnett S.H."/>
            <person name="Grose J.H."/>
        </authorList>
    </citation>
    <scope>NUCLEOTIDE SEQUENCE [LARGE SCALE GENOMIC DNA]</scope>
    <source>
        <strain evidence="1 2">2789STDY5608636</strain>
    </source>
</reference>
<proteinExistence type="predicted"/>
<accession>A0A0M7HUI2</accession>
<evidence type="ECO:0000313" key="2">
    <source>
        <dbReference type="Proteomes" id="UP000053096"/>
    </source>
</evidence>
<organism evidence="1 2">
    <name type="scientific">Bordetella pseudohinzii</name>
    <dbReference type="NCBI Taxonomy" id="1331258"/>
    <lineage>
        <taxon>Bacteria</taxon>
        <taxon>Pseudomonadati</taxon>
        <taxon>Pseudomonadota</taxon>
        <taxon>Betaproteobacteria</taxon>
        <taxon>Burkholderiales</taxon>
        <taxon>Alcaligenaceae</taxon>
        <taxon>Bordetella</taxon>
    </lineage>
</organism>
<dbReference type="SUPFAM" id="SSF52540">
    <property type="entry name" value="P-loop containing nucleoside triphosphate hydrolases"/>
    <property type="match status" value="1"/>
</dbReference>
<evidence type="ECO:0000313" key="1">
    <source>
        <dbReference type="EMBL" id="CUJ13529.1"/>
    </source>
</evidence>
<gene>
    <name evidence="1" type="ORF">ERS370011_03937</name>
</gene>
<protein>
    <submittedName>
        <fullName evidence="1">Type IV secretory pathway, VirB4 components</fullName>
    </submittedName>
</protein>
<dbReference type="AlphaFoldDB" id="A0A0M7HUI2"/>
<dbReference type="Gene3D" id="3.40.50.300">
    <property type="entry name" value="P-loop containing nucleotide triphosphate hydrolases"/>
    <property type="match status" value="1"/>
</dbReference>
<sequence>MSNMLIKIAKATEDFLAYVGKYLVSKELATYCDLQTAIGVTEEDVRENPELKDPYTLTTREGSLLTVIDLQGCFEILSDSEFEEMVDMLRVKLSGYMSRPGHSFSIGFERDPERAFDELMRLAEPQLNSARRMGLQVEDVIVDRMRRNAPYVAYEQNLLVVYTHPTVMENEELKRELRVNSEQRIAHKVPAMEHAQNPASVLMALKFRHDTFLKHIEADFSKSGPGGRAGVMLKRLSGHEAIKRIRIMVNRERTSQKFRPVLPGDKVIPHGRADEHDYSDLFAPPICYQICANDVESNRSEMVFTDELWHGNLFMELGPQELQPFARLFDSIEQKLPWRMRMDLAPGGLDGMRGRRMLTSFVGMLPANRGIRDSFAALEERSRQEPTCIMRVTFSTWAKSEDELRRRLASLDKSIQAWGVCQVTGMRGDPLAAWASTIAGFSVKSVANRLVPPLSDALYMMPLQRPATPWAGGGSMIQRTQDGKIFPVQLASRLQDTSIELTAAPPGSGKSVLGNTQNMSMVLSPGNVRLPLIAVVDVGPSSKGLVDLIRDALPDNRKEEAVYIMLQNDKRFAANPFDLQLGARYPTVVERNFLANFLAQMCVDTSTATIPGGVAGVCGELINLAYADRAGTGANLYEESIEPLVDQALLDTGLKVRHDATWWEAATWYEVADMLFAAGRVRESALAHRQAVPVLSDIVSYLNAEAVQRYDDARVGSGESLLKYVYRCLTDAISNYAVFSGRTRFELSSATRVVALNLNNVMGGKTAEGYARTTLMYMFAMNIATKNYFLDKETLLPVIPSIYEQYHMARIADVADELKALVMDEFHNTGSDGQGQDGLVDTVVKLGREGRKWNIRISLISQYLSDFPPTLLDAATSVYVMRGGQAGDERVLKERFDVDGEAIKRLRQEARGPLPAGGNYLAIFKTKVGKIVQILTNTVGPTEMWAFSTTPADMALRARLYEAIGPYEARRLLAERFPSGSAAAAVEYRKQTSAGDGQQVSIVEQLANELLDEYYRQQTRELAA</sequence>
<dbReference type="RefSeq" id="WP_236585742.1">
    <property type="nucleotide sequence ID" value="NZ_CAJGUP010000012.1"/>
</dbReference>
<dbReference type="EMBL" id="CYTV01000017">
    <property type="protein sequence ID" value="CUJ13529.1"/>
    <property type="molecule type" value="Genomic_DNA"/>
</dbReference>
<name>A0A0M7HUI2_9BORD</name>
<dbReference type="Proteomes" id="UP000053096">
    <property type="component" value="Unassembled WGS sequence"/>
</dbReference>
<dbReference type="InterPro" id="IPR027417">
    <property type="entry name" value="P-loop_NTPase"/>
</dbReference>